<comment type="caution">
    <text evidence="12">The sequence shown here is derived from an EMBL/GenBank/DDBJ whole genome shotgun (WGS) entry which is preliminary data.</text>
</comment>
<reference evidence="12 13" key="1">
    <citation type="submission" date="2019-10" db="EMBL/GenBank/DDBJ databases">
        <title>Whole genome shotgun sequence of Acrocarpospora macrocephala NBRC 16266.</title>
        <authorList>
            <person name="Ichikawa N."/>
            <person name="Kimura A."/>
            <person name="Kitahashi Y."/>
            <person name="Komaki H."/>
            <person name="Oguchi A."/>
        </authorList>
    </citation>
    <scope>NUCLEOTIDE SEQUENCE [LARGE SCALE GENOMIC DNA]</scope>
    <source>
        <strain evidence="12 13">NBRC 16266</strain>
    </source>
</reference>
<protein>
    <recommendedName>
        <fullName evidence="2">histidine kinase</fullName>
        <ecNumber evidence="2">2.7.13.3</ecNumber>
    </recommendedName>
</protein>
<feature type="compositionally biased region" description="Basic and acidic residues" evidence="8">
    <location>
        <begin position="765"/>
        <end position="783"/>
    </location>
</feature>
<dbReference type="InterPro" id="IPR005467">
    <property type="entry name" value="His_kinase_dom"/>
</dbReference>
<evidence type="ECO:0000256" key="1">
    <source>
        <dbReference type="ARBA" id="ARBA00000085"/>
    </source>
</evidence>
<dbReference type="OrthoDB" id="3845898at2"/>
<dbReference type="EC" id="2.7.13.3" evidence="2"/>
<evidence type="ECO:0000259" key="11">
    <source>
        <dbReference type="PROSITE" id="PS50906"/>
    </source>
</evidence>
<dbReference type="Pfam" id="PF08376">
    <property type="entry name" value="NIT"/>
    <property type="match status" value="1"/>
</dbReference>
<evidence type="ECO:0000313" key="13">
    <source>
        <dbReference type="Proteomes" id="UP000331127"/>
    </source>
</evidence>
<evidence type="ECO:0000256" key="8">
    <source>
        <dbReference type="SAM" id="MobiDB-lite"/>
    </source>
</evidence>
<evidence type="ECO:0000256" key="6">
    <source>
        <dbReference type="ARBA" id="ARBA00022777"/>
    </source>
</evidence>
<comment type="catalytic activity">
    <reaction evidence="1">
        <text>ATP + protein L-histidine = ADP + protein N-phospho-L-histidine.</text>
        <dbReference type="EC" id="2.7.13.3"/>
    </reaction>
</comment>
<evidence type="ECO:0000256" key="3">
    <source>
        <dbReference type="ARBA" id="ARBA00022553"/>
    </source>
</evidence>
<feature type="region of interest" description="Disordered" evidence="8">
    <location>
        <begin position="653"/>
        <end position="783"/>
    </location>
</feature>
<dbReference type="RefSeq" id="WP_155358144.1">
    <property type="nucleotide sequence ID" value="NZ_BAAAHL010000034.1"/>
</dbReference>
<feature type="compositionally biased region" description="Basic and acidic residues" evidence="8">
    <location>
        <begin position="657"/>
        <end position="667"/>
    </location>
</feature>
<sequence>MRFRNSRVRAKVAAMLVSLAALWAFAAWVTLREGVNLVGVASLDSSVAAPSEPLLVELQKERRLSMVYLGSGGRQPSNGLGAQRGRTDTTRADYEALAREGRDGFYSDAGKKRAIGDTFQKVTRLASLRKSIDDGRIGRVQAAEEFTDIIESFYRMYDSLATLDDEAFARDTRTLLGLSRARETLSREDAMLTGVIAAGRFNSDEHSQFVQVMGVQRFTTAQMVVQLPDGDRQTFEKMLEDSAFSRLRALESTVAQNGRAGLAPPVTAEQWQSATESALAEMQKTILTAGDGLVERATPIAVGVVVRLALAGGLGLIAVIASVILSITTARALVQQLEKLRTAALELANERLPSIVNRLAHGEKVDVAVEAPPLEFGADVIGQVGQAFNAVQETAVRTAVEEAELRQSIRDILLSLARRTQGLVHRQLTLLDVMERRESEPEELNDLFRVDHLATRMRRNAENLIVLSGASPARAWRNPVPMVDVVRGALGEVEDFTRVTIMPMGQVELTGRAVGDVIHLLAELVENAVSFSPPYTVVQVAGQMVANGYALEVEDRGLGMSAEDLAAANQRILEPPEFNLSSTARLGLFVVSRLAERHGIRVQLKASPYGGTTAVVLLPRELVVEDELVMMSSGLVDADPLGAPELPRMAVVAQQGRHTDPLDRAPEPPRQQPLAAPVATPVTPIGERRRPELVPDTPDIPRVPEAPVPESFTPSGLPFRVPQASIAPSLRDRPVEDLPEDEDDDRSPEDIRKIMGSYQSGTQRGRSEAARMLGQKKDDEDYR</sequence>
<dbReference type="InterPro" id="IPR003594">
    <property type="entry name" value="HATPase_dom"/>
</dbReference>
<evidence type="ECO:0000256" key="2">
    <source>
        <dbReference type="ARBA" id="ARBA00012438"/>
    </source>
</evidence>
<accession>A0A5M3X419</accession>
<keyword evidence="3" id="KW-0597">Phosphoprotein</keyword>
<feature type="chain" id="PRO_5024331564" description="histidine kinase" evidence="9">
    <location>
        <begin position="27"/>
        <end position="783"/>
    </location>
</feature>
<dbReference type="GO" id="GO:0005886">
    <property type="term" value="C:plasma membrane"/>
    <property type="evidence" value="ECO:0007669"/>
    <property type="project" value="TreeGrafter"/>
</dbReference>
<dbReference type="AlphaFoldDB" id="A0A5M3X419"/>
<dbReference type="Proteomes" id="UP000331127">
    <property type="component" value="Unassembled WGS sequence"/>
</dbReference>
<dbReference type="InterPro" id="IPR050428">
    <property type="entry name" value="TCS_sensor_his_kinase"/>
</dbReference>
<organism evidence="12 13">
    <name type="scientific">Acrocarpospora macrocephala</name>
    <dbReference type="NCBI Taxonomy" id="150177"/>
    <lineage>
        <taxon>Bacteria</taxon>
        <taxon>Bacillati</taxon>
        <taxon>Actinomycetota</taxon>
        <taxon>Actinomycetes</taxon>
        <taxon>Streptosporangiales</taxon>
        <taxon>Streptosporangiaceae</taxon>
        <taxon>Acrocarpospora</taxon>
    </lineage>
</organism>
<dbReference type="PANTHER" id="PTHR45436:SF5">
    <property type="entry name" value="SENSOR HISTIDINE KINASE TRCS"/>
    <property type="match status" value="1"/>
</dbReference>
<keyword evidence="13" id="KW-1185">Reference proteome</keyword>
<feature type="domain" description="NIT" evidence="11">
    <location>
        <begin position="49"/>
        <end position="300"/>
    </location>
</feature>
<dbReference type="SMART" id="SM00387">
    <property type="entry name" value="HATPase_c"/>
    <property type="match status" value="1"/>
</dbReference>
<keyword evidence="4" id="KW-0808">Transferase</keyword>
<keyword evidence="7" id="KW-1133">Transmembrane helix</keyword>
<feature type="signal peptide" evidence="9">
    <location>
        <begin position="1"/>
        <end position="26"/>
    </location>
</feature>
<dbReference type="PANTHER" id="PTHR45436">
    <property type="entry name" value="SENSOR HISTIDINE KINASE YKOH"/>
    <property type="match status" value="1"/>
</dbReference>
<dbReference type="GO" id="GO:0000160">
    <property type="term" value="P:phosphorelay signal transduction system"/>
    <property type="evidence" value="ECO:0007669"/>
    <property type="project" value="TreeGrafter"/>
</dbReference>
<dbReference type="InterPro" id="IPR036890">
    <property type="entry name" value="HATPase_C_sf"/>
</dbReference>
<evidence type="ECO:0000256" key="7">
    <source>
        <dbReference type="ARBA" id="ARBA00022989"/>
    </source>
</evidence>
<keyword evidence="5" id="KW-0812">Transmembrane</keyword>
<keyword evidence="7" id="KW-0472">Membrane</keyword>
<keyword evidence="9" id="KW-0732">Signal</keyword>
<gene>
    <name evidence="12" type="ORF">Amac_064550</name>
</gene>
<dbReference type="PROSITE" id="PS50906">
    <property type="entry name" value="NIT"/>
    <property type="match status" value="1"/>
</dbReference>
<dbReference type="InterPro" id="IPR010910">
    <property type="entry name" value="Nitrate/nitrite_sensing_bac"/>
</dbReference>
<dbReference type="SUPFAM" id="SSF55874">
    <property type="entry name" value="ATPase domain of HSP90 chaperone/DNA topoisomerase II/histidine kinase"/>
    <property type="match status" value="1"/>
</dbReference>
<dbReference type="Pfam" id="PF02518">
    <property type="entry name" value="HATPase_c"/>
    <property type="match status" value="1"/>
</dbReference>
<name>A0A5M3X419_9ACTN</name>
<evidence type="ECO:0000256" key="5">
    <source>
        <dbReference type="ARBA" id="ARBA00022692"/>
    </source>
</evidence>
<evidence type="ECO:0000256" key="9">
    <source>
        <dbReference type="SAM" id="SignalP"/>
    </source>
</evidence>
<dbReference type="InterPro" id="IPR013587">
    <property type="entry name" value="Nitrate/nitrite_sensing"/>
</dbReference>
<feature type="compositionally biased region" description="Acidic residues" evidence="8">
    <location>
        <begin position="737"/>
        <end position="747"/>
    </location>
</feature>
<evidence type="ECO:0000313" key="12">
    <source>
        <dbReference type="EMBL" id="GES12858.1"/>
    </source>
</evidence>
<feature type="domain" description="Histidine kinase" evidence="10">
    <location>
        <begin position="517"/>
        <end position="622"/>
    </location>
</feature>
<evidence type="ECO:0000259" key="10">
    <source>
        <dbReference type="PROSITE" id="PS50109"/>
    </source>
</evidence>
<evidence type="ECO:0000256" key="4">
    <source>
        <dbReference type="ARBA" id="ARBA00022679"/>
    </source>
</evidence>
<dbReference type="EMBL" id="BLAE01000040">
    <property type="protein sequence ID" value="GES12858.1"/>
    <property type="molecule type" value="Genomic_DNA"/>
</dbReference>
<keyword evidence="6" id="KW-0418">Kinase</keyword>
<proteinExistence type="predicted"/>
<feature type="compositionally biased region" description="Low complexity" evidence="8">
    <location>
        <begin position="675"/>
        <end position="684"/>
    </location>
</feature>
<dbReference type="PROSITE" id="PS50109">
    <property type="entry name" value="HIS_KIN"/>
    <property type="match status" value="1"/>
</dbReference>
<dbReference type="Gene3D" id="3.30.565.10">
    <property type="entry name" value="Histidine kinase-like ATPase, C-terminal domain"/>
    <property type="match status" value="1"/>
</dbReference>
<dbReference type="GO" id="GO:0004673">
    <property type="term" value="F:protein histidine kinase activity"/>
    <property type="evidence" value="ECO:0007669"/>
    <property type="project" value="UniProtKB-EC"/>
</dbReference>